<dbReference type="OrthoDB" id="9811314at2"/>
<evidence type="ECO:0000313" key="5">
    <source>
        <dbReference type="Proteomes" id="UP000190092"/>
    </source>
</evidence>
<dbReference type="InterPro" id="IPR007863">
    <property type="entry name" value="Peptidase_M16_C"/>
</dbReference>
<evidence type="ECO:0000256" key="1">
    <source>
        <dbReference type="SAM" id="SignalP"/>
    </source>
</evidence>
<proteinExistence type="predicted"/>
<dbReference type="SUPFAM" id="SSF63411">
    <property type="entry name" value="LuxS/MPP-like metallohydrolase"/>
    <property type="match status" value="2"/>
</dbReference>
<sequence length="438" mass="46769">MRIVAYALALLVAGLFAGRAEAVEIQEVTTPLGIKAWLVEDRSAPLVALSFSFADGTASEPESQKGVTSLMATMLTDGAGALTADIFRRREEDAATHLSFGASSDRLSGTLRVLTASRDEGFDLLRLAVTEPRFDSDMLDQRRDQAIAGLNQAEQSPRSVAERTLMASMFAGHPYSRDASGLRETLKTLTPADLKGRARSVLQRRGLIVAAVGDIDAQTLARQLDRAFGALPEGELPAALPDWAPPAGSRTIAIERPVPQSAVLMAMPGVLRRDPDWYAALILSHILGGGQQSRLFEEVREKRGLAYSVSASLRSSAKASMLVVSTGSANDRVAEAIHVIQTVLARLRTEGVTEQEVADAKTYLTGSLALSLDSSGAIAGLLHGMQIDGLPRDFLDHRADLIAAVTKADVDRMAQRLLRDDAVTTVVVGKPVGLAVER</sequence>
<dbReference type="Gene3D" id="3.30.830.10">
    <property type="entry name" value="Metalloenzyme, LuxS/M16 peptidase-like"/>
    <property type="match status" value="2"/>
</dbReference>
<dbReference type="Pfam" id="PF00675">
    <property type="entry name" value="Peptidase_M16"/>
    <property type="match status" value="1"/>
</dbReference>
<keyword evidence="4" id="KW-0378">Hydrolase</keyword>
<dbReference type="GO" id="GO:0008233">
    <property type="term" value="F:peptidase activity"/>
    <property type="evidence" value="ECO:0007669"/>
    <property type="project" value="UniProtKB-KW"/>
</dbReference>
<evidence type="ECO:0000259" key="2">
    <source>
        <dbReference type="Pfam" id="PF00675"/>
    </source>
</evidence>
<dbReference type="AlphaFoldDB" id="A0A1T4SUI3"/>
<dbReference type="PANTHER" id="PTHR11851">
    <property type="entry name" value="METALLOPROTEASE"/>
    <property type="match status" value="1"/>
</dbReference>
<dbReference type="Proteomes" id="UP000190092">
    <property type="component" value="Unassembled WGS sequence"/>
</dbReference>
<dbReference type="PANTHER" id="PTHR11851:SF224">
    <property type="entry name" value="PROCESSING PROTEASE"/>
    <property type="match status" value="1"/>
</dbReference>
<dbReference type="GO" id="GO:0006508">
    <property type="term" value="P:proteolysis"/>
    <property type="evidence" value="ECO:0007669"/>
    <property type="project" value="UniProtKB-KW"/>
</dbReference>
<dbReference type="InterPro" id="IPR011249">
    <property type="entry name" value="Metalloenz_LuxS/M16"/>
</dbReference>
<protein>
    <submittedName>
        <fullName evidence="4">Zinc protease</fullName>
    </submittedName>
</protein>
<dbReference type="GO" id="GO:0046872">
    <property type="term" value="F:metal ion binding"/>
    <property type="evidence" value="ECO:0007669"/>
    <property type="project" value="InterPro"/>
</dbReference>
<reference evidence="5" key="1">
    <citation type="submission" date="2017-02" db="EMBL/GenBank/DDBJ databases">
        <authorList>
            <person name="Varghese N."/>
            <person name="Submissions S."/>
        </authorList>
    </citation>
    <scope>NUCLEOTIDE SEQUENCE [LARGE SCALE GENOMIC DNA]</scope>
    <source>
        <strain evidence="5">ATCC 27094</strain>
    </source>
</reference>
<evidence type="ECO:0000259" key="3">
    <source>
        <dbReference type="Pfam" id="PF05193"/>
    </source>
</evidence>
<keyword evidence="5" id="KW-1185">Reference proteome</keyword>
<dbReference type="STRING" id="225324.SAMN02745126_05121"/>
<feature type="domain" description="Peptidase M16 N-terminal" evidence="2">
    <location>
        <begin position="40"/>
        <end position="177"/>
    </location>
</feature>
<dbReference type="Pfam" id="PF05193">
    <property type="entry name" value="Peptidase_M16_C"/>
    <property type="match status" value="1"/>
</dbReference>
<gene>
    <name evidence="4" type="ORF">SAMN02745126_05121</name>
</gene>
<organism evidence="4 5">
    <name type="scientific">Enhydrobacter aerosaccus</name>
    <dbReference type="NCBI Taxonomy" id="225324"/>
    <lineage>
        <taxon>Bacteria</taxon>
        <taxon>Pseudomonadati</taxon>
        <taxon>Pseudomonadota</taxon>
        <taxon>Alphaproteobacteria</taxon>
        <taxon>Hyphomicrobiales</taxon>
        <taxon>Enhydrobacter</taxon>
    </lineage>
</organism>
<feature type="signal peptide" evidence="1">
    <location>
        <begin position="1"/>
        <end position="22"/>
    </location>
</feature>
<dbReference type="RefSeq" id="WP_085936869.1">
    <property type="nucleotide sequence ID" value="NZ_FUWJ01000010.1"/>
</dbReference>
<feature type="domain" description="Peptidase M16 C-terminal" evidence="3">
    <location>
        <begin position="189"/>
        <end position="363"/>
    </location>
</feature>
<dbReference type="InterPro" id="IPR011765">
    <property type="entry name" value="Pept_M16_N"/>
</dbReference>
<name>A0A1T4SUI3_9HYPH</name>
<feature type="chain" id="PRO_5012074964" evidence="1">
    <location>
        <begin position="23"/>
        <end position="438"/>
    </location>
</feature>
<keyword evidence="1" id="KW-0732">Signal</keyword>
<dbReference type="InterPro" id="IPR050361">
    <property type="entry name" value="MPP/UQCRC_Complex"/>
</dbReference>
<accession>A0A1T4SUI3</accession>
<keyword evidence="4" id="KW-0645">Protease</keyword>
<dbReference type="EMBL" id="FUWJ01000010">
    <property type="protein sequence ID" value="SKA31817.1"/>
    <property type="molecule type" value="Genomic_DNA"/>
</dbReference>
<evidence type="ECO:0000313" key="4">
    <source>
        <dbReference type="EMBL" id="SKA31817.1"/>
    </source>
</evidence>